<feature type="compositionally biased region" description="Low complexity" evidence="1">
    <location>
        <begin position="187"/>
        <end position="197"/>
    </location>
</feature>
<feature type="compositionally biased region" description="Low complexity" evidence="1">
    <location>
        <begin position="146"/>
        <end position="172"/>
    </location>
</feature>
<dbReference type="Proteomes" id="UP000887572">
    <property type="component" value="Unplaced"/>
</dbReference>
<organism evidence="2 3">
    <name type="scientific">Globodera rostochiensis</name>
    <name type="common">Golden nematode worm</name>
    <name type="synonym">Heterodera rostochiensis</name>
    <dbReference type="NCBI Taxonomy" id="31243"/>
    <lineage>
        <taxon>Eukaryota</taxon>
        <taxon>Metazoa</taxon>
        <taxon>Ecdysozoa</taxon>
        <taxon>Nematoda</taxon>
        <taxon>Chromadorea</taxon>
        <taxon>Rhabditida</taxon>
        <taxon>Tylenchina</taxon>
        <taxon>Tylenchomorpha</taxon>
        <taxon>Tylenchoidea</taxon>
        <taxon>Heteroderidae</taxon>
        <taxon>Heteroderinae</taxon>
        <taxon>Globodera</taxon>
    </lineage>
</organism>
<feature type="region of interest" description="Disordered" evidence="1">
    <location>
        <begin position="567"/>
        <end position="596"/>
    </location>
</feature>
<name>A0A914H6P8_GLORO</name>
<proteinExistence type="predicted"/>
<evidence type="ECO:0000313" key="2">
    <source>
        <dbReference type="Proteomes" id="UP000887572"/>
    </source>
</evidence>
<evidence type="ECO:0000313" key="3">
    <source>
        <dbReference type="WBParaSite" id="Gr19_v10_g14197.t1"/>
    </source>
</evidence>
<feature type="compositionally biased region" description="Basic and acidic residues" evidence="1">
    <location>
        <begin position="72"/>
        <end position="91"/>
    </location>
</feature>
<sequence>MPINHSSQSSKKVATTSSPNKPTQMAQAMLDKMSPNRRRRLQQEADQPESTTATPPVCLVCDHFGLSPVGHRPGDKACPKFPAKEGGWRRVDYRERLELADNNAARRAKAALIKRLAADGQLSTKAPKPSRSATVESGSSHEDSRSPSPITKKPKPSVVPQGPTTSLPTSSTTKDKGPPSGAPVDQRLPLPLRKPLPSNFRRPDFAQVHFARQAAREQRATITVEMQQPQQSGAAAVIRPTPDPKIITATITATVSKKGVHIDGAQLKRLPADGLDSTKKRIREDSFRHQLKKRGEEKADNESRKEQDRARIANRKAALEALLALPDREAPNDFAALLDPDSIHYLGERLTRAKYDELCTDRPKAVEKWMAELKKRIWHLDPATDRSTRSEHAVRFPTTAALVEQVALTLPALGDWQKQQTTADKSALLQRAEPRGNAKKWTTQQVKQLLEDMRAVAPEQRAASPQSVVIIDSSPASPSPPPSADPAATQSSVSAKRIRGGLPDFPDPLDLTTDPILINRIPDLQRSLSPTSEALALAYHSGWQHLRRLESLLLLRPSYTAAALALDNAQGPATGDDERSTVPATDNESNDEDPTG</sequence>
<reference evidence="3" key="1">
    <citation type="submission" date="2022-11" db="UniProtKB">
        <authorList>
            <consortium name="WormBaseParasite"/>
        </authorList>
    </citation>
    <scope>IDENTIFICATION</scope>
</reference>
<feature type="region of interest" description="Disordered" evidence="1">
    <location>
        <begin position="289"/>
        <end position="310"/>
    </location>
</feature>
<keyword evidence="2" id="KW-1185">Reference proteome</keyword>
<protein>
    <submittedName>
        <fullName evidence="3">Uncharacterized protein</fullName>
    </submittedName>
</protein>
<dbReference type="WBParaSite" id="Gr19_v10_g14197.t1">
    <property type="protein sequence ID" value="Gr19_v10_g14197.t1"/>
    <property type="gene ID" value="Gr19_v10_g14197"/>
</dbReference>
<evidence type="ECO:0000256" key="1">
    <source>
        <dbReference type="SAM" id="MobiDB-lite"/>
    </source>
</evidence>
<feature type="compositionally biased region" description="Polar residues" evidence="1">
    <location>
        <begin position="1"/>
        <end position="26"/>
    </location>
</feature>
<feature type="compositionally biased region" description="Low complexity" evidence="1">
    <location>
        <begin position="502"/>
        <end position="514"/>
    </location>
</feature>
<feature type="region of interest" description="Disordered" evidence="1">
    <location>
        <begin position="471"/>
        <end position="514"/>
    </location>
</feature>
<feature type="region of interest" description="Disordered" evidence="1">
    <location>
        <begin position="121"/>
        <end position="205"/>
    </location>
</feature>
<dbReference type="AlphaFoldDB" id="A0A914H6P8"/>
<accession>A0A914H6P8</accession>
<feature type="region of interest" description="Disordered" evidence="1">
    <location>
        <begin position="1"/>
        <end position="91"/>
    </location>
</feature>
<feature type="compositionally biased region" description="Polar residues" evidence="1">
    <location>
        <begin position="44"/>
        <end position="54"/>
    </location>
</feature>